<evidence type="ECO:0000313" key="4">
    <source>
        <dbReference type="Proteomes" id="UP001500842"/>
    </source>
</evidence>
<dbReference type="PANTHER" id="PTHR36435">
    <property type="entry name" value="SLR1288 PROTEIN"/>
    <property type="match status" value="1"/>
</dbReference>
<feature type="transmembrane region" description="Helical" evidence="1">
    <location>
        <begin position="33"/>
        <end position="57"/>
    </location>
</feature>
<keyword evidence="4" id="KW-1185">Reference proteome</keyword>
<gene>
    <name evidence="3" type="ORF">GCM10009788_27590</name>
</gene>
<reference evidence="3 4" key="1">
    <citation type="journal article" date="2019" name="Int. J. Syst. Evol. Microbiol.">
        <title>The Global Catalogue of Microorganisms (GCM) 10K type strain sequencing project: providing services to taxonomists for standard genome sequencing and annotation.</title>
        <authorList>
            <consortium name="The Broad Institute Genomics Platform"/>
            <consortium name="The Broad Institute Genome Sequencing Center for Infectious Disease"/>
            <person name="Wu L."/>
            <person name="Ma J."/>
        </authorList>
    </citation>
    <scope>NUCLEOTIDE SEQUENCE [LARGE SCALE GENOMIC DNA]</scope>
    <source>
        <strain evidence="3 4">JCM 14942</strain>
    </source>
</reference>
<dbReference type="EMBL" id="BAAAOR010000023">
    <property type="protein sequence ID" value="GAA1522199.1"/>
    <property type="molecule type" value="Genomic_DNA"/>
</dbReference>
<keyword evidence="1" id="KW-0472">Membrane</keyword>
<organism evidence="3 4">
    <name type="scientific">Nocardioides humi</name>
    <dbReference type="NCBI Taxonomy" id="449461"/>
    <lineage>
        <taxon>Bacteria</taxon>
        <taxon>Bacillati</taxon>
        <taxon>Actinomycetota</taxon>
        <taxon>Actinomycetes</taxon>
        <taxon>Propionibacteriales</taxon>
        <taxon>Nocardioidaceae</taxon>
        <taxon>Nocardioides</taxon>
    </lineage>
</organism>
<feature type="transmembrane region" description="Helical" evidence="1">
    <location>
        <begin position="117"/>
        <end position="141"/>
    </location>
</feature>
<feature type="transmembrane region" description="Helical" evidence="1">
    <location>
        <begin position="228"/>
        <end position="246"/>
    </location>
</feature>
<feature type="transmembrane region" description="Helical" evidence="1">
    <location>
        <begin position="78"/>
        <end position="97"/>
    </location>
</feature>
<feature type="transmembrane region" description="Helical" evidence="1">
    <location>
        <begin position="203"/>
        <end position="222"/>
    </location>
</feature>
<accession>A0ABN2ANH2</accession>
<dbReference type="RefSeq" id="WP_141006728.1">
    <property type="nucleotide sequence ID" value="NZ_BAAAOR010000023.1"/>
</dbReference>
<feature type="transmembrane region" description="Helical" evidence="1">
    <location>
        <begin position="283"/>
        <end position="305"/>
    </location>
</feature>
<feature type="domain" description="CAAX prenyl protease 2/Lysostaphin resistance protein A-like" evidence="2">
    <location>
        <begin position="165"/>
        <end position="262"/>
    </location>
</feature>
<evidence type="ECO:0000259" key="2">
    <source>
        <dbReference type="Pfam" id="PF02517"/>
    </source>
</evidence>
<dbReference type="Proteomes" id="UP001500842">
    <property type="component" value="Unassembled WGS sequence"/>
</dbReference>
<name>A0ABN2ANH2_9ACTN</name>
<comment type="caution">
    <text evidence="3">The sequence shown here is derived from an EMBL/GenBank/DDBJ whole genome shotgun (WGS) entry which is preliminary data.</text>
</comment>
<dbReference type="PANTHER" id="PTHR36435:SF1">
    <property type="entry name" value="CAAX AMINO TERMINAL PROTEASE FAMILY PROTEIN"/>
    <property type="match status" value="1"/>
</dbReference>
<protein>
    <recommendedName>
        <fullName evidence="2">CAAX prenyl protease 2/Lysostaphin resistance protein A-like domain-containing protein</fullName>
    </recommendedName>
</protein>
<evidence type="ECO:0000256" key="1">
    <source>
        <dbReference type="SAM" id="Phobius"/>
    </source>
</evidence>
<keyword evidence="1" id="KW-0812">Transmembrane</keyword>
<sequence length="330" mass="34396">MPSAESVPAPTGLRYDELHRRGPAGPWRPLVGIPLLVVIFFASQLVLSIVVTLVLVAGGDSTEQAIDKLTGDLATPSFLALVNLGWAAAIPAVWAVARLLHGQTPGWVTSVTGALRWRWFLVCLGLALVALGITVAVSTVLPDQGAGSIETDGTLNPWTSTVRDFLLVIVLLTPLQAAGEEYVFRGYLAQAFGGLTARLGSRVAAGVAVVVPALLFALAHGLGQDLPIFFDRFAFGLVAGLLVVLTGGLEAGIAMHVLNNFLAFGLALAFSDMTEALNPTGGTWWAVPVTLVQSVSYLVLAVGAARRLGVAHRTGTTPGGAILEARRGLV</sequence>
<dbReference type="InterPro" id="IPR003675">
    <property type="entry name" value="Rce1/LyrA-like_dom"/>
</dbReference>
<evidence type="ECO:0000313" key="3">
    <source>
        <dbReference type="EMBL" id="GAA1522199.1"/>
    </source>
</evidence>
<proteinExistence type="predicted"/>
<keyword evidence="1" id="KW-1133">Transmembrane helix</keyword>
<dbReference type="Pfam" id="PF02517">
    <property type="entry name" value="Rce1-like"/>
    <property type="match status" value="1"/>
</dbReference>
<dbReference type="InterPro" id="IPR052710">
    <property type="entry name" value="CAAX_protease"/>
</dbReference>